<evidence type="ECO:0000256" key="10">
    <source>
        <dbReference type="PROSITE-ProRule" id="PRU01097"/>
    </source>
</evidence>
<feature type="region of interest" description="Disordered" evidence="11">
    <location>
        <begin position="362"/>
        <end position="392"/>
    </location>
</feature>
<feature type="active site" description="Nucleophile" evidence="10">
    <location>
        <position position="118"/>
    </location>
</feature>
<feature type="domain" description="NodB homology" evidence="13">
    <location>
        <begin position="524"/>
        <end position="700"/>
    </location>
</feature>
<dbReference type="InterPro" id="IPR013320">
    <property type="entry name" value="ConA-like_dom_sf"/>
</dbReference>
<feature type="compositionally biased region" description="Low complexity" evidence="11">
    <location>
        <begin position="362"/>
        <end position="386"/>
    </location>
</feature>
<keyword evidence="9 10" id="KW-0624">Polysaccharide degradation</keyword>
<dbReference type="SUPFAM" id="SSF49899">
    <property type="entry name" value="Concanavalin A-like lectins/glucanases"/>
    <property type="match status" value="1"/>
</dbReference>
<dbReference type="Gene3D" id="2.60.120.180">
    <property type="match status" value="1"/>
</dbReference>
<dbReference type="PROSITE" id="PS51763">
    <property type="entry name" value="CBM10"/>
    <property type="match status" value="1"/>
</dbReference>
<evidence type="ECO:0000313" key="16">
    <source>
        <dbReference type="EMBL" id="ABD82318.1"/>
    </source>
</evidence>
<keyword evidence="8 10" id="KW-0326">Glycosidase</keyword>
<feature type="region of interest" description="Disordered" evidence="11">
    <location>
        <begin position="216"/>
        <end position="244"/>
    </location>
</feature>
<feature type="active site" description="Proton donor" evidence="10">
    <location>
        <position position="209"/>
    </location>
</feature>
<evidence type="ECO:0000256" key="12">
    <source>
        <dbReference type="SAM" id="SignalP"/>
    </source>
</evidence>
<dbReference type="eggNOG" id="COG0726">
    <property type="taxonomic scope" value="Bacteria"/>
</dbReference>
<evidence type="ECO:0000259" key="13">
    <source>
        <dbReference type="PROSITE" id="PS51677"/>
    </source>
</evidence>
<dbReference type="KEGG" id="sde:Sde_3061"/>
<dbReference type="Gene3D" id="3.20.20.370">
    <property type="entry name" value="Glycoside hydrolase/deacetylase"/>
    <property type="match status" value="1"/>
</dbReference>
<dbReference type="PROSITE" id="PS51677">
    <property type="entry name" value="NODB"/>
    <property type="match status" value="1"/>
</dbReference>
<keyword evidence="17" id="KW-1185">Reference proteome</keyword>
<dbReference type="InterPro" id="IPR001137">
    <property type="entry name" value="Glyco_hydro_11"/>
</dbReference>
<dbReference type="InterPro" id="IPR033123">
    <property type="entry name" value="GH11_dom"/>
</dbReference>
<keyword evidence="12" id="KW-0732">Signal</keyword>
<dbReference type="Pfam" id="PF02013">
    <property type="entry name" value="CBM_10"/>
    <property type="match status" value="1"/>
</dbReference>
<dbReference type="SMART" id="SM01064">
    <property type="entry name" value="CBM_10"/>
    <property type="match status" value="1"/>
</dbReference>
<dbReference type="GO" id="GO:0030248">
    <property type="term" value="F:cellulose binding"/>
    <property type="evidence" value="ECO:0007669"/>
    <property type="project" value="InterPro"/>
</dbReference>
<evidence type="ECO:0000256" key="11">
    <source>
        <dbReference type="SAM" id="MobiDB-lite"/>
    </source>
</evidence>
<dbReference type="GO" id="GO:0016810">
    <property type="term" value="F:hydrolase activity, acting on carbon-nitrogen (but not peptide) bonds"/>
    <property type="evidence" value="ECO:0007669"/>
    <property type="project" value="InterPro"/>
</dbReference>
<dbReference type="SMR" id="Q21G61"/>
<evidence type="ECO:0000256" key="7">
    <source>
        <dbReference type="ARBA" id="ARBA00023277"/>
    </source>
</evidence>
<sequence>MKSINVCGRRLKQALAAIATAAATLWFTPVDAQTLTSNQTGTHGGYYYSFWTDSAGTVSMTLGNGGNYSSSWSNTGNWVGGKGWQTGGRKTVNYSGTFNPSGNGYLTLYGWTQNPLIEYYIIESWGTYRPGESGTYYGTVNTDGGTYDIYRTQRVNQPSIEGTATFYQYWSVRQQKRVGGTITTGNHFDAWASHGLNLGTHNYMVMATEGYQSSGNSNITVSEGSGSSSTSSSSSSTGGPSGTNIVVRAQGVSGQEHINLIIGGNVVADWTLSTSMQDYTYTGNAAGDLQVEYDNDASGRDVELDYVYVNGEIRQAEDMEYNTATYSGECGGGSYSQTMHCSGVIGFGDTSDCFSGNCNGASSTSSSSSSSSTSSSTSSGGNNNSGITVRARGTNGDEHINLIVGGNIVGNWTLTTSNQNYVYNGNASGDVEVQFDNDANGRDVILDYVIVNGETRQAEDMEYNTATYSGSCGGGSYSETMHCSGEIGFGHTDDCFSGNCTSSSGTTGSSGGTSSNNGTSSCNGYVGITFDDGPGNNTATLINLLQQNNLTPVTWFNTGQNIAANTGQFAQQKSVGEIQNHSYTHSHMLNWSYQQVRDELASTNQAIVNAGGATPTLFRPPYGETNSTINQAAQDLGLRVITWDVDSRDWDGASASAIANSANQLQNGQVILMHDASYNNTNGAISQFAANLRARGLCAGKIDPSTGRAVAPSTNTGGNTGSNTGNGGNGGMCNWYGTSIPLCQTTNDGWGWENSQSCVSQNTCNSQ</sequence>
<dbReference type="InterPro" id="IPR013319">
    <property type="entry name" value="GH11/12"/>
</dbReference>
<comment type="catalytic activity">
    <reaction evidence="1 10">
        <text>Endohydrolysis of (1-&gt;4)-beta-D-xylosidic linkages in xylans.</text>
        <dbReference type="EC" id="3.2.1.8"/>
    </reaction>
</comment>
<evidence type="ECO:0000256" key="2">
    <source>
        <dbReference type="ARBA" id="ARBA00004851"/>
    </source>
</evidence>
<dbReference type="RefSeq" id="WP_011469534.1">
    <property type="nucleotide sequence ID" value="NC_007912.1"/>
</dbReference>
<dbReference type="CAZy" id="GH11">
    <property type="family name" value="Glycoside Hydrolase Family 11"/>
</dbReference>
<dbReference type="InterPro" id="IPR018208">
    <property type="entry name" value="GH11_AS_1"/>
</dbReference>
<comment type="pathway">
    <text evidence="2 10">Glycan degradation; xylan degradation.</text>
</comment>
<dbReference type="PROSITE" id="PS00776">
    <property type="entry name" value="GH11_1"/>
    <property type="match status" value="1"/>
</dbReference>
<evidence type="ECO:0000259" key="15">
    <source>
        <dbReference type="PROSITE" id="PS51763"/>
    </source>
</evidence>
<dbReference type="HOGENOM" id="CLU_417813_0_0_6"/>
<dbReference type="AlphaFoldDB" id="Q21G61"/>
<proteinExistence type="inferred from homology"/>
<dbReference type="PROSITE" id="PS00777">
    <property type="entry name" value="GH11_2"/>
    <property type="match status" value="1"/>
</dbReference>
<dbReference type="STRING" id="203122.Sde_3061"/>
<dbReference type="InterPro" id="IPR031768">
    <property type="entry name" value="CBM60_xylan-bd"/>
</dbReference>
<feature type="domain" description="GH11" evidence="14">
    <location>
        <begin position="34"/>
        <end position="222"/>
    </location>
</feature>
<dbReference type="InterPro" id="IPR002509">
    <property type="entry name" value="NODB_dom"/>
</dbReference>
<feature type="compositionally biased region" description="Low complexity" evidence="11">
    <location>
        <begin position="222"/>
        <end position="238"/>
    </location>
</feature>
<dbReference type="CAZy" id="CBM10">
    <property type="family name" value="Carbohydrate-Binding Module Family 10"/>
</dbReference>
<feature type="signal peptide" evidence="12">
    <location>
        <begin position="1"/>
        <end position="32"/>
    </location>
</feature>
<dbReference type="PANTHER" id="PTHR46828:SF2">
    <property type="entry name" value="ENDO-1,4-BETA-XYLANASE A-RELATED"/>
    <property type="match status" value="1"/>
</dbReference>
<organism evidence="16 17">
    <name type="scientific">Saccharophagus degradans (strain 2-40 / ATCC 43961 / DSM 17024)</name>
    <dbReference type="NCBI Taxonomy" id="203122"/>
    <lineage>
        <taxon>Bacteria</taxon>
        <taxon>Pseudomonadati</taxon>
        <taxon>Pseudomonadota</taxon>
        <taxon>Gammaproteobacteria</taxon>
        <taxon>Cellvibrionales</taxon>
        <taxon>Cellvibrionaceae</taxon>
        <taxon>Saccharophagus</taxon>
    </lineage>
</organism>
<dbReference type="Pfam" id="PF16841">
    <property type="entry name" value="CBM60"/>
    <property type="match status" value="2"/>
</dbReference>
<evidence type="ECO:0000256" key="5">
    <source>
        <dbReference type="ARBA" id="ARBA00022651"/>
    </source>
</evidence>
<evidence type="ECO:0000256" key="3">
    <source>
        <dbReference type="ARBA" id="ARBA00007792"/>
    </source>
</evidence>
<dbReference type="InterPro" id="IPR033119">
    <property type="entry name" value="GH11_AS_2"/>
</dbReference>
<name>Q21G61_SACD2</name>
<evidence type="ECO:0000256" key="6">
    <source>
        <dbReference type="ARBA" id="ARBA00022801"/>
    </source>
</evidence>
<keyword evidence="7 10" id="KW-0119">Carbohydrate metabolism</keyword>
<dbReference type="GO" id="GO:0031176">
    <property type="term" value="F:endo-1,4-beta-xylanase activity"/>
    <property type="evidence" value="ECO:0007669"/>
    <property type="project" value="UniProtKB-UniRule"/>
</dbReference>
<feature type="chain" id="PRO_5004199865" description="endo-1,4-beta-xylanase" evidence="12">
    <location>
        <begin position="33"/>
        <end position="767"/>
    </location>
</feature>
<dbReference type="InterPro" id="IPR036601">
    <property type="entry name" value="CBM10_sf"/>
</dbReference>
<evidence type="ECO:0000256" key="9">
    <source>
        <dbReference type="ARBA" id="ARBA00023326"/>
    </source>
</evidence>
<feature type="domain" description="CBM10" evidence="15">
    <location>
        <begin position="732"/>
        <end position="761"/>
    </location>
</feature>
<evidence type="ECO:0000313" key="17">
    <source>
        <dbReference type="Proteomes" id="UP000001947"/>
    </source>
</evidence>
<dbReference type="PANTHER" id="PTHR46828">
    <property type="entry name" value="ENDO-1,4-BETA-XYLANASE A-RELATED"/>
    <property type="match status" value="1"/>
</dbReference>
<dbReference type="InterPro" id="IPR009031">
    <property type="entry name" value="CBM10"/>
</dbReference>
<dbReference type="Pfam" id="PF00457">
    <property type="entry name" value="Glyco_hydro_11"/>
    <property type="match status" value="1"/>
</dbReference>
<dbReference type="SUPFAM" id="SSF88713">
    <property type="entry name" value="Glycoside hydrolase/deacetylase"/>
    <property type="match status" value="1"/>
</dbReference>
<evidence type="ECO:0000256" key="4">
    <source>
        <dbReference type="ARBA" id="ARBA00012590"/>
    </source>
</evidence>
<dbReference type="EC" id="3.2.1.8" evidence="4 10"/>
<evidence type="ECO:0000259" key="14">
    <source>
        <dbReference type="PROSITE" id="PS51761"/>
    </source>
</evidence>
<dbReference type="GO" id="GO:0045493">
    <property type="term" value="P:xylan catabolic process"/>
    <property type="evidence" value="ECO:0007669"/>
    <property type="project" value="UniProtKB-UniRule"/>
</dbReference>
<dbReference type="EMBL" id="CP000282">
    <property type="protein sequence ID" value="ABD82318.1"/>
    <property type="molecule type" value="Genomic_DNA"/>
</dbReference>
<evidence type="ECO:0000256" key="8">
    <source>
        <dbReference type="ARBA" id="ARBA00023295"/>
    </source>
</evidence>
<dbReference type="UniPathway" id="UPA00114"/>
<keyword evidence="6 10" id="KW-0378">Hydrolase</keyword>
<keyword evidence="5 10" id="KW-0858">Xylan degradation</keyword>
<evidence type="ECO:0000256" key="1">
    <source>
        <dbReference type="ARBA" id="ARBA00000681"/>
    </source>
</evidence>
<gene>
    <name evidence="16" type="primary">xyn11B</name>
    <name evidence="16" type="ordered locus">Sde_3061</name>
</gene>
<accession>Q21G61</accession>
<dbReference type="CAZy" id="CBM60">
    <property type="family name" value="Carbohydrate-Binding Module Family 60"/>
</dbReference>
<dbReference type="PRINTS" id="PR00911">
    <property type="entry name" value="GLHYDRLASE11"/>
</dbReference>
<dbReference type="Gene3D" id="2.30.32.30">
    <property type="entry name" value="CBM10"/>
    <property type="match status" value="1"/>
</dbReference>
<protein>
    <recommendedName>
        <fullName evidence="4 10">endo-1,4-beta-xylanase</fullName>
        <ecNumber evidence="4 10">3.2.1.8</ecNumber>
    </recommendedName>
</protein>
<reference evidence="16 17" key="1">
    <citation type="journal article" date="2008" name="PLoS Genet.">
        <title>Complete genome sequence of the complex carbohydrate-degrading marine bacterium, Saccharophagus degradans strain 2-40 T.</title>
        <authorList>
            <person name="Weiner R.M."/>
            <person name="Taylor L.E.II."/>
            <person name="Henrissat B."/>
            <person name="Hauser L."/>
            <person name="Land M."/>
            <person name="Coutinho P.M."/>
            <person name="Rancurel C."/>
            <person name="Saunders E.H."/>
            <person name="Longmire A.G."/>
            <person name="Zhang H."/>
            <person name="Bayer E.A."/>
            <person name="Gilbert H.J."/>
            <person name="Larimer F."/>
            <person name="Zhulin I.B."/>
            <person name="Ekborg N.A."/>
            <person name="Lamed R."/>
            <person name="Richardson P.M."/>
            <person name="Borovok I."/>
            <person name="Hutcheson S."/>
        </authorList>
    </citation>
    <scope>NUCLEOTIDE SEQUENCE [LARGE SCALE GENOMIC DNA]</scope>
    <source>
        <strain evidence="17">2-40 / ATCC 43961 / DSM 17024</strain>
    </source>
</reference>
<dbReference type="InterPro" id="IPR002883">
    <property type="entry name" value="CBM10/Dockerin_dom"/>
</dbReference>
<dbReference type="InterPro" id="IPR011330">
    <property type="entry name" value="Glyco_hydro/deAcase_b/a-brl"/>
</dbReference>
<dbReference type="Pfam" id="PF01522">
    <property type="entry name" value="Polysacc_deac_1"/>
    <property type="match status" value="1"/>
</dbReference>
<dbReference type="OrthoDB" id="9763050at2"/>
<dbReference type="FunFam" id="2.60.120.180:FF:000001">
    <property type="entry name" value="Endo-1,4-beta-xylanase"/>
    <property type="match status" value="1"/>
</dbReference>
<dbReference type="PROSITE" id="PS51761">
    <property type="entry name" value="GH11_3"/>
    <property type="match status" value="1"/>
</dbReference>
<dbReference type="GeneID" id="98615760"/>
<dbReference type="Gene3D" id="2.60.60.40">
    <property type="match status" value="2"/>
</dbReference>
<comment type="similarity">
    <text evidence="3 10">Belongs to the glycosyl hydrolase 11 (cellulase G) family.</text>
</comment>
<dbReference type="SUPFAM" id="SSF57615">
    <property type="entry name" value="Type X cellulose binding domain, CBDX"/>
    <property type="match status" value="1"/>
</dbReference>
<dbReference type="Proteomes" id="UP000001947">
    <property type="component" value="Chromosome"/>
</dbReference>